<dbReference type="EMBL" id="JBHTEK010000001">
    <property type="protein sequence ID" value="MFC7668089.1"/>
    <property type="molecule type" value="Genomic_DNA"/>
</dbReference>
<evidence type="ECO:0000313" key="1">
    <source>
        <dbReference type="EMBL" id="MFC7668089.1"/>
    </source>
</evidence>
<evidence type="ECO:0000313" key="2">
    <source>
        <dbReference type="Proteomes" id="UP001596513"/>
    </source>
</evidence>
<gene>
    <name evidence="1" type="ORF">ACFQT0_12370</name>
</gene>
<comment type="caution">
    <text evidence="1">The sequence shown here is derived from an EMBL/GenBank/DDBJ whole genome shotgun (WGS) entry which is preliminary data.</text>
</comment>
<name>A0ABW2U5C6_9BACT</name>
<dbReference type="Proteomes" id="UP001596513">
    <property type="component" value="Unassembled WGS sequence"/>
</dbReference>
<accession>A0ABW2U5C6</accession>
<sequence>MGVRYAQTQCADRWGQASGTQQLAAAAQAYLAQQGLTLHQPQASVKNAGAVCSACNCPTGLVLEGTVQPADLSAVLALGFTRQ</sequence>
<organism evidence="1 2">
    <name type="scientific">Hymenobacter humi</name>
    <dbReference type="NCBI Taxonomy" id="1411620"/>
    <lineage>
        <taxon>Bacteria</taxon>
        <taxon>Pseudomonadati</taxon>
        <taxon>Bacteroidota</taxon>
        <taxon>Cytophagia</taxon>
        <taxon>Cytophagales</taxon>
        <taxon>Hymenobacteraceae</taxon>
        <taxon>Hymenobacter</taxon>
    </lineage>
</organism>
<proteinExistence type="predicted"/>
<reference evidence="2" key="1">
    <citation type="journal article" date="2019" name="Int. J. Syst. Evol. Microbiol.">
        <title>The Global Catalogue of Microorganisms (GCM) 10K type strain sequencing project: providing services to taxonomists for standard genome sequencing and annotation.</title>
        <authorList>
            <consortium name="The Broad Institute Genomics Platform"/>
            <consortium name="The Broad Institute Genome Sequencing Center for Infectious Disease"/>
            <person name="Wu L."/>
            <person name="Ma J."/>
        </authorList>
    </citation>
    <scope>NUCLEOTIDE SEQUENCE [LARGE SCALE GENOMIC DNA]</scope>
    <source>
        <strain evidence="2">JCM 19635</strain>
    </source>
</reference>
<protein>
    <submittedName>
        <fullName evidence="1">Uncharacterized protein</fullName>
    </submittedName>
</protein>
<dbReference type="RefSeq" id="WP_380203133.1">
    <property type="nucleotide sequence ID" value="NZ_JBHTEK010000001.1"/>
</dbReference>
<keyword evidence="2" id="KW-1185">Reference proteome</keyword>